<dbReference type="RefSeq" id="WP_331723643.1">
    <property type="nucleotide sequence ID" value="NZ_CP108254.1"/>
</dbReference>
<evidence type="ECO:0008006" key="2">
    <source>
        <dbReference type="Google" id="ProtNLM"/>
    </source>
</evidence>
<gene>
    <name evidence="1" type="ORF">OHV25_40345</name>
</gene>
<dbReference type="SUPFAM" id="SSF48452">
    <property type="entry name" value="TPR-like"/>
    <property type="match status" value="1"/>
</dbReference>
<evidence type="ECO:0000313" key="1">
    <source>
        <dbReference type="EMBL" id="WTU45851.1"/>
    </source>
</evidence>
<organism evidence="1">
    <name type="scientific">Streptomyces sp. NBC_00060</name>
    <dbReference type="NCBI Taxonomy" id="2975636"/>
    <lineage>
        <taxon>Bacteria</taxon>
        <taxon>Bacillati</taxon>
        <taxon>Actinomycetota</taxon>
        <taxon>Actinomycetes</taxon>
        <taxon>Kitasatosporales</taxon>
        <taxon>Streptomycetaceae</taxon>
        <taxon>Streptomyces</taxon>
    </lineage>
</organism>
<dbReference type="AlphaFoldDB" id="A0AAU2HEK3"/>
<protein>
    <recommendedName>
        <fullName evidence="2">Transcriptional regulator</fullName>
    </recommendedName>
</protein>
<dbReference type="EMBL" id="CP108254">
    <property type="protein sequence ID" value="WTU45851.1"/>
    <property type="molecule type" value="Genomic_DNA"/>
</dbReference>
<dbReference type="InterPro" id="IPR011990">
    <property type="entry name" value="TPR-like_helical_dom_sf"/>
</dbReference>
<proteinExistence type="predicted"/>
<name>A0AAU2HEK3_9ACTN</name>
<accession>A0AAU2HEK3</accession>
<reference evidence="1" key="1">
    <citation type="submission" date="2022-10" db="EMBL/GenBank/DDBJ databases">
        <title>The complete genomes of actinobacterial strains from the NBC collection.</title>
        <authorList>
            <person name="Joergensen T.S."/>
            <person name="Alvarez Arevalo M."/>
            <person name="Sterndorff E.B."/>
            <person name="Faurdal D."/>
            <person name="Vuksanovic O."/>
            <person name="Mourched A.-S."/>
            <person name="Charusanti P."/>
            <person name="Shaw S."/>
            <person name="Blin K."/>
            <person name="Weber T."/>
        </authorList>
    </citation>
    <scope>NUCLEOTIDE SEQUENCE</scope>
    <source>
        <strain evidence="1">NBC_00060</strain>
        <plasmid evidence="1">unnamed1</plasmid>
    </source>
</reference>
<sequence length="464" mass="49294">MHSGPDQSDIVQHPLEMARASLGLSRVAYARLIADAYNELGSVLAAPDHRTTVPRPGSGAEAPGLTAQLAIAHVHRVPEAEVVRLGWPHWLHLVTDDAALLYRRWTPQSAIDALGSTARLADARPRTYLAVTGRALETLVKKALTALDHPLPVPSRDGCRVSPETLAHAEARLEALELQEAGARVTPAVLYLAALAEHQLLTGLLTSGGYNPTSGARLLLLAARAAVLCGWLSGCLGEEARAERHCLAAIRAAAAAGAPKRVACYLVELASRHLLVGAPKDALSLVKAARVAIRHPSPRFAAVLHTREAQAFARLGEEKAATRALIRATTALSDDEPDRHRAPDPLCLNVDETWLAAASGTAWLHLGRPEKAMPCFTGLLVGSPAARPHLPPSPYLARCLLPVVDTQLALGELDDAAATAHRAIALVGSLPPGLARQYRERFAPQAADPAVRDLVEALAEQRGH</sequence>
<geneLocation type="plasmid" evidence="1">
    <name>unnamed1</name>
</geneLocation>
<keyword evidence="1" id="KW-0614">Plasmid</keyword>